<reference evidence="2 3" key="1">
    <citation type="submission" date="2016-10" db="EMBL/GenBank/DDBJ databases">
        <authorList>
            <person name="de Groot N.N."/>
        </authorList>
    </citation>
    <scope>NUCLEOTIDE SEQUENCE [LARGE SCALE GENOMIC DNA]</scope>
    <source>
        <strain evidence="3">EB21,IBRC-M 10013,KCTC 4048</strain>
    </source>
</reference>
<gene>
    <name evidence="2" type="ORF">SAMN05192554_12720</name>
</gene>
<name>A0A1H0AH37_9EURY</name>
<evidence type="ECO:0000313" key="2">
    <source>
        <dbReference type="EMBL" id="SDN32829.1"/>
    </source>
</evidence>
<organism evidence="2 3">
    <name type="scientific">Haloarchaeobius iranensis</name>
    <dbReference type="NCBI Taxonomy" id="996166"/>
    <lineage>
        <taxon>Archaea</taxon>
        <taxon>Methanobacteriati</taxon>
        <taxon>Methanobacteriota</taxon>
        <taxon>Stenosarchaea group</taxon>
        <taxon>Halobacteria</taxon>
        <taxon>Halobacteriales</taxon>
        <taxon>Halorubellaceae</taxon>
        <taxon>Haloarchaeobius</taxon>
    </lineage>
</organism>
<feature type="transmembrane region" description="Helical" evidence="1">
    <location>
        <begin position="289"/>
        <end position="312"/>
    </location>
</feature>
<protein>
    <submittedName>
        <fullName evidence="2">Uncharacterized protein</fullName>
    </submittedName>
</protein>
<proteinExistence type="predicted"/>
<evidence type="ECO:0000313" key="3">
    <source>
        <dbReference type="Proteomes" id="UP000199370"/>
    </source>
</evidence>
<keyword evidence="1" id="KW-0812">Transmembrane</keyword>
<evidence type="ECO:0000256" key="1">
    <source>
        <dbReference type="SAM" id="Phobius"/>
    </source>
</evidence>
<feature type="transmembrane region" description="Helical" evidence="1">
    <location>
        <begin position="252"/>
        <end position="277"/>
    </location>
</feature>
<dbReference type="STRING" id="996166.SAMN05192554_12720"/>
<keyword evidence="1" id="KW-1133">Transmembrane helix</keyword>
<feature type="transmembrane region" description="Helical" evidence="1">
    <location>
        <begin position="58"/>
        <end position="79"/>
    </location>
</feature>
<accession>A0A1H0AH37</accession>
<dbReference type="RefSeq" id="WP_175526502.1">
    <property type="nucleotide sequence ID" value="NZ_FNIA01000027.1"/>
</dbReference>
<feature type="transmembrane region" description="Helical" evidence="1">
    <location>
        <begin position="125"/>
        <end position="154"/>
    </location>
</feature>
<dbReference type="EMBL" id="FNIA01000027">
    <property type="protein sequence ID" value="SDN32829.1"/>
    <property type="molecule type" value="Genomic_DNA"/>
</dbReference>
<feature type="transmembrane region" description="Helical" evidence="1">
    <location>
        <begin position="213"/>
        <end position="232"/>
    </location>
</feature>
<sequence length="320" mass="34142">MTDTNAHVSDVRARTDGNPRRWLPVLGVVGLLVGAVQGAAVAFSTYPAVLTEAFSARYLRLLLAVLNPFLLLAVGYLWATDVSVESEYLPALGTVTASYLLGFGVAVLPRFLFPEQAAYGWPLGMVGFALVELLPILATPFVFLGGASVAYFQSRMQERVSERTGRYPGSGSTIPLRWAIALGVAGLLAGLARGHSYGFGLASVFGMQMDRALLRLLTLTALPLNFYASWILPFGLGYVWGQEGHPASEWPTVFGIVVPTAVAGFVLLFLGPVLVTWPELRFLVQPAQLLHAVIRTFGFVTVACVVLAGAMVGGSGADPR</sequence>
<feature type="transmembrane region" description="Helical" evidence="1">
    <location>
        <begin position="91"/>
        <end position="113"/>
    </location>
</feature>
<keyword evidence="1" id="KW-0472">Membrane</keyword>
<dbReference type="AlphaFoldDB" id="A0A1H0AH37"/>
<keyword evidence="3" id="KW-1185">Reference proteome</keyword>
<feature type="transmembrane region" description="Helical" evidence="1">
    <location>
        <begin position="22"/>
        <end position="46"/>
    </location>
</feature>
<dbReference type="Proteomes" id="UP000199370">
    <property type="component" value="Unassembled WGS sequence"/>
</dbReference>